<dbReference type="Pfam" id="PF01368">
    <property type="entry name" value="DHH"/>
    <property type="match status" value="1"/>
</dbReference>
<evidence type="ECO:0000313" key="4">
    <source>
        <dbReference type="Proteomes" id="UP001179647"/>
    </source>
</evidence>
<dbReference type="InterPro" id="IPR003156">
    <property type="entry name" value="DHHA1_dom"/>
</dbReference>
<name>A0AAF0CVY8_9ENTE</name>
<dbReference type="Gene3D" id="3.10.310.30">
    <property type="match status" value="1"/>
</dbReference>
<accession>A0AAF0CVY8</accession>
<evidence type="ECO:0000259" key="1">
    <source>
        <dbReference type="Pfam" id="PF01368"/>
    </source>
</evidence>
<dbReference type="KEGG" id="vie:OL234_01900"/>
<feature type="domain" description="DDH" evidence="1">
    <location>
        <begin position="17"/>
        <end position="154"/>
    </location>
</feature>
<protein>
    <submittedName>
        <fullName evidence="3">Bifunctional oligoribonuclease/PAP phosphatase NrnA</fullName>
    </submittedName>
</protein>
<evidence type="ECO:0000259" key="2">
    <source>
        <dbReference type="Pfam" id="PF02272"/>
    </source>
</evidence>
<dbReference type="Proteomes" id="UP001179647">
    <property type="component" value="Chromosome"/>
</dbReference>
<dbReference type="SUPFAM" id="SSF64182">
    <property type="entry name" value="DHH phosphoesterases"/>
    <property type="match status" value="1"/>
</dbReference>
<dbReference type="AlphaFoldDB" id="A0AAF0CVY8"/>
<dbReference type="EMBL" id="CP110232">
    <property type="protein sequence ID" value="WEG73687.1"/>
    <property type="molecule type" value="Genomic_DNA"/>
</dbReference>
<dbReference type="InterPro" id="IPR001667">
    <property type="entry name" value="DDH_dom"/>
</dbReference>
<gene>
    <name evidence="3" type="ORF">OL234_01900</name>
</gene>
<sequence>MTVQADILKEIKAYDTIIIHRHQRPDPDALGSQAGLGELLKATYPEKKILLAGSEVGDLDYLTTMDDISVETYEGALVIVTDTANAPRISGENYALGAKLIKIDHHPDDEPYGDLSWVNTEASSCSEIIYDFYEMFKGELTLNAEGARLLYAGIIGDTGRFMYPSTTSHTLAVAADLLRFGFDAPLLNRQVSEMPFKVAKLSGYVLQNLQMTDNGAAMIILPDSLLQENDVTDADTSALISLPGQIESVLAWGIFVEQPSGCYRARLRSKGPVINTIAKAHNGGGHPLASGANAKDMAEVEEIFSEIQLAISEQ</sequence>
<dbReference type="InterPro" id="IPR051319">
    <property type="entry name" value="Oligoribo/pAp-PDE_c-di-AMP_PDE"/>
</dbReference>
<reference evidence="3" key="1">
    <citation type="submission" date="2022-10" db="EMBL/GenBank/DDBJ databases">
        <title>Vagococcus sp. isolated from poultry meat.</title>
        <authorList>
            <person name="Johansson P."/>
            <person name="Bjorkroth J."/>
        </authorList>
    </citation>
    <scope>NUCLEOTIDE SEQUENCE</scope>
    <source>
        <strain evidence="3">STAA11</strain>
    </source>
</reference>
<feature type="domain" description="DHHA1" evidence="2">
    <location>
        <begin position="228"/>
        <end position="312"/>
    </location>
</feature>
<dbReference type="Pfam" id="PF02272">
    <property type="entry name" value="DHHA1"/>
    <property type="match status" value="1"/>
</dbReference>
<evidence type="ECO:0000313" key="3">
    <source>
        <dbReference type="EMBL" id="WEG73687.1"/>
    </source>
</evidence>
<dbReference type="InterPro" id="IPR038763">
    <property type="entry name" value="DHH_sf"/>
</dbReference>
<dbReference type="PANTHER" id="PTHR47618:SF1">
    <property type="entry name" value="BIFUNCTIONAL OLIGORIBONUCLEASE AND PAP PHOSPHATASE NRNA"/>
    <property type="match status" value="1"/>
</dbReference>
<dbReference type="Gene3D" id="3.90.1640.10">
    <property type="entry name" value="inorganic pyrophosphatase (n-terminal core)"/>
    <property type="match status" value="1"/>
</dbReference>
<organism evidence="3 4">
    <name type="scientific">Vagococcus intermedius</name>
    <dbReference type="NCBI Taxonomy" id="2991418"/>
    <lineage>
        <taxon>Bacteria</taxon>
        <taxon>Bacillati</taxon>
        <taxon>Bacillota</taxon>
        <taxon>Bacilli</taxon>
        <taxon>Lactobacillales</taxon>
        <taxon>Enterococcaceae</taxon>
        <taxon>Vagococcus</taxon>
    </lineage>
</organism>
<dbReference type="RefSeq" id="WP_275469487.1">
    <property type="nucleotide sequence ID" value="NZ_CP110232.1"/>
</dbReference>
<dbReference type="PANTHER" id="PTHR47618">
    <property type="entry name" value="BIFUNCTIONAL OLIGORIBONUCLEASE AND PAP PHOSPHATASE NRNA"/>
    <property type="match status" value="1"/>
</dbReference>
<proteinExistence type="predicted"/>
<keyword evidence="4" id="KW-1185">Reference proteome</keyword>
<dbReference type="GO" id="GO:0003676">
    <property type="term" value="F:nucleic acid binding"/>
    <property type="evidence" value="ECO:0007669"/>
    <property type="project" value="InterPro"/>
</dbReference>